<evidence type="ECO:0000259" key="6">
    <source>
        <dbReference type="PROSITE" id="PS50932"/>
    </source>
</evidence>
<dbReference type="AlphaFoldDB" id="A0A5N8XKY9"/>
<dbReference type="Gene3D" id="1.10.260.40">
    <property type="entry name" value="lambda repressor-like DNA-binding domains"/>
    <property type="match status" value="1"/>
</dbReference>
<dbReference type="InterPro" id="IPR001387">
    <property type="entry name" value="Cro/C1-type_HTH"/>
</dbReference>
<proteinExistence type="predicted"/>
<comment type="caution">
    <text evidence="8">The sequence shown here is derived from an EMBL/GenBank/DDBJ whole genome shotgun (WGS) entry which is preliminary data.</text>
</comment>
<dbReference type="PRINTS" id="PR00036">
    <property type="entry name" value="HTHLACI"/>
</dbReference>
<dbReference type="InterPro" id="IPR000843">
    <property type="entry name" value="HTH_LacI"/>
</dbReference>
<dbReference type="InterPro" id="IPR010982">
    <property type="entry name" value="Lambda_DNA-bd_dom_sf"/>
</dbReference>
<dbReference type="CDD" id="cd06267">
    <property type="entry name" value="PBP1_LacI_sugar_binding-like"/>
    <property type="match status" value="1"/>
</dbReference>
<feature type="domain" description="HTH lacI-type" evidence="6">
    <location>
        <begin position="21"/>
        <end position="75"/>
    </location>
</feature>
<dbReference type="Proteomes" id="UP000400924">
    <property type="component" value="Unassembled WGS sequence"/>
</dbReference>
<feature type="compositionally biased region" description="Basic and acidic residues" evidence="5">
    <location>
        <begin position="1"/>
        <end position="10"/>
    </location>
</feature>
<dbReference type="SUPFAM" id="SSF53822">
    <property type="entry name" value="Periplasmic binding protein-like I"/>
    <property type="match status" value="1"/>
</dbReference>
<accession>A0A5N8XKY9</accession>
<evidence type="ECO:0000256" key="1">
    <source>
        <dbReference type="ARBA" id="ARBA00022491"/>
    </source>
</evidence>
<dbReference type="RefSeq" id="WP_322725192.1">
    <property type="nucleotide sequence ID" value="NZ_VJZC01000181.1"/>
</dbReference>
<dbReference type="PROSITE" id="PS50943">
    <property type="entry name" value="HTH_CROC1"/>
    <property type="match status" value="1"/>
</dbReference>
<reference evidence="8 9" key="1">
    <citation type="submission" date="2019-07" db="EMBL/GenBank/DDBJ databases">
        <title>New species of Amycolatopsis and Streptomyces.</title>
        <authorList>
            <person name="Duangmal K."/>
            <person name="Teo W.F.A."/>
            <person name="Lipun K."/>
        </authorList>
    </citation>
    <scope>NUCLEOTIDE SEQUENCE [LARGE SCALE GENOMIC DNA]</scope>
    <source>
        <strain evidence="8 9">NBRC 106415</strain>
    </source>
</reference>
<keyword evidence="2" id="KW-0805">Transcription regulation</keyword>
<evidence type="ECO:0000256" key="2">
    <source>
        <dbReference type="ARBA" id="ARBA00023015"/>
    </source>
</evidence>
<dbReference type="GO" id="GO:0003700">
    <property type="term" value="F:DNA-binding transcription factor activity"/>
    <property type="evidence" value="ECO:0007669"/>
    <property type="project" value="TreeGrafter"/>
</dbReference>
<feature type="domain" description="HTH cro/C1-type" evidence="7">
    <location>
        <begin position="22"/>
        <end position="65"/>
    </location>
</feature>
<keyword evidence="4" id="KW-0804">Transcription</keyword>
<dbReference type="GO" id="GO:0000976">
    <property type="term" value="F:transcription cis-regulatory region binding"/>
    <property type="evidence" value="ECO:0007669"/>
    <property type="project" value="TreeGrafter"/>
</dbReference>
<dbReference type="PANTHER" id="PTHR30146">
    <property type="entry name" value="LACI-RELATED TRANSCRIPTIONAL REPRESSOR"/>
    <property type="match status" value="1"/>
</dbReference>
<dbReference type="PANTHER" id="PTHR30146:SF148">
    <property type="entry name" value="HTH-TYPE TRANSCRIPTIONAL REPRESSOR PURR-RELATED"/>
    <property type="match status" value="1"/>
</dbReference>
<dbReference type="CDD" id="cd01392">
    <property type="entry name" value="HTH_LacI"/>
    <property type="match status" value="1"/>
</dbReference>
<protein>
    <submittedName>
        <fullName evidence="8">LacI family transcriptional regulator</fullName>
    </submittedName>
</protein>
<dbReference type="InterPro" id="IPR046335">
    <property type="entry name" value="LacI/GalR-like_sensor"/>
</dbReference>
<dbReference type="Pfam" id="PF13377">
    <property type="entry name" value="Peripla_BP_3"/>
    <property type="match status" value="1"/>
</dbReference>
<dbReference type="PROSITE" id="PS50932">
    <property type="entry name" value="HTH_LACI_2"/>
    <property type="match status" value="1"/>
</dbReference>
<name>A0A5N8XKY9_9ACTN</name>
<sequence length="347" mass="37570">MPGKHDERQKLGSPRAARRRTTIDDVAKLAGVSRQTVSRAINDKGEIDPATKERVLEATRTLGYRPSRFAQGMRRQDSVTLGLVISDLSNPYFAEVAVAVLEVAEERGWHVIVCDSRNDEGKEQEALDVLSRQADAIIGHCSSPDDMLARHAPGMPLVLLERGVDQTRFGSVGIDTEAGMQQAFAHLTGAGHRRIGMLDGAPDDRPSARREHFLAQVRLYDLPVGPDWVVSCDRHSVSAGERGMDALLDAHPDVTAVVGFNDLIAVGAIRTARRRGLRVPDDVAVLGFDGLALGELVEPPLTTLSIDKRELGRLAVEQVAAQLSADEKPAAEGDARVRPELVLRASA</sequence>
<feature type="region of interest" description="Disordered" evidence="5">
    <location>
        <begin position="1"/>
        <end position="20"/>
    </location>
</feature>
<dbReference type="Gene3D" id="3.40.50.2300">
    <property type="match status" value="2"/>
</dbReference>
<evidence type="ECO:0000313" key="9">
    <source>
        <dbReference type="Proteomes" id="UP000400924"/>
    </source>
</evidence>
<dbReference type="SUPFAM" id="SSF47413">
    <property type="entry name" value="lambda repressor-like DNA-binding domains"/>
    <property type="match status" value="1"/>
</dbReference>
<evidence type="ECO:0000313" key="8">
    <source>
        <dbReference type="EMBL" id="MPY60037.1"/>
    </source>
</evidence>
<dbReference type="EMBL" id="VJZC01000181">
    <property type="protein sequence ID" value="MPY60037.1"/>
    <property type="molecule type" value="Genomic_DNA"/>
</dbReference>
<evidence type="ECO:0000256" key="5">
    <source>
        <dbReference type="SAM" id="MobiDB-lite"/>
    </source>
</evidence>
<evidence type="ECO:0000256" key="4">
    <source>
        <dbReference type="ARBA" id="ARBA00023163"/>
    </source>
</evidence>
<keyword evidence="9" id="KW-1185">Reference proteome</keyword>
<dbReference type="Pfam" id="PF00356">
    <property type="entry name" value="LacI"/>
    <property type="match status" value="1"/>
</dbReference>
<gene>
    <name evidence="8" type="ORF">FNH08_23560</name>
</gene>
<dbReference type="PROSITE" id="PS00356">
    <property type="entry name" value="HTH_LACI_1"/>
    <property type="match status" value="1"/>
</dbReference>
<keyword evidence="3" id="KW-0238">DNA-binding</keyword>
<evidence type="ECO:0000256" key="3">
    <source>
        <dbReference type="ARBA" id="ARBA00023125"/>
    </source>
</evidence>
<organism evidence="8 9">
    <name type="scientific">Streptomyces spongiae</name>
    <dbReference type="NCBI Taxonomy" id="565072"/>
    <lineage>
        <taxon>Bacteria</taxon>
        <taxon>Bacillati</taxon>
        <taxon>Actinomycetota</taxon>
        <taxon>Actinomycetes</taxon>
        <taxon>Kitasatosporales</taxon>
        <taxon>Streptomycetaceae</taxon>
        <taxon>Streptomyces</taxon>
    </lineage>
</organism>
<dbReference type="SMART" id="SM00354">
    <property type="entry name" value="HTH_LACI"/>
    <property type="match status" value="1"/>
</dbReference>
<dbReference type="InterPro" id="IPR028082">
    <property type="entry name" value="Peripla_BP_I"/>
</dbReference>
<evidence type="ECO:0000259" key="7">
    <source>
        <dbReference type="PROSITE" id="PS50943"/>
    </source>
</evidence>
<keyword evidence="1" id="KW-0678">Repressor</keyword>